<dbReference type="PROSITE" id="PS51379">
    <property type="entry name" value="4FE4S_FER_2"/>
    <property type="match status" value="2"/>
</dbReference>
<name>A0A975GDW6_9BACT</name>
<evidence type="ECO:0000259" key="8">
    <source>
        <dbReference type="PROSITE" id="PS51379"/>
    </source>
</evidence>
<feature type="domain" description="4Fe-4S ferredoxin-type" evidence="8">
    <location>
        <begin position="247"/>
        <end position="277"/>
    </location>
</feature>
<dbReference type="GO" id="GO:0051539">
    <property type="term" value="F:4 iron, 4 sulfur cluster binding"/>
    <property type="evidence" value="ECO:0007669"/>
    <property type="project" value="UniProtKB-KW"/>
</dbReference>
<evidence type="ECO:0000256" key="3">
    <source>
        <dbReference type="ARBA" id="ARBA00022723"/>
    </source>
</evidence>
<keyword evidence="7" id="KW-0812">Transmembrane</keyword>
<keyword evidence="4" id="KW-0249">Electron transport</keyword>
<feature type="transmembrane region" description="Helical" evidence="7">
    <location>
        <begin position="12"/>
        <end position="33"/>
    </location>
</feature>
<keyword evidence="5" id="KW-0408">Iron</keyword>
<evidence type="ECO:0000313" key="9">
    <source>
        <dbReference type="EMBL" id="QSZ42744.1"/>
    </source>
</evidence>
<dbReference type="GO" id="GO:0046872">
    <property type="term" value="F:metal ion binding"/>
    <property type="evidence" value="ECO:0007669"/>
    <property type="project" value="UniProtKB-KW"/>
</dbReference>
<keyword evidence="1" id="KW-0813">Transport</keyword>
<dbReference type="SUPFAM" id="SSF54862">
    <property type="entry name" value="4Fe-4S ferredoxins"/>
    <property type="match status" value="1"/>
</dbReference>
<feature type="transmembrane region" description="Helical" evidence="7">
    <location>
        <begin position="147"/>
        <end position="166"/>
    </location>
</feature>
<evidence type="ECO:0000313" key="10">
    <source>
        <dbReference type="Proteomes" id="UP000671852"/>
    </source>
</evidence>
<keyword evidence="10" id="KW-1185">Reference proteome</keyword>
<organism evidence="9 10">
    <name type="scientific">Sulfurimonas aquatica</name>
    <dbReference type="NCBI Taxonomy" id="2672570"/>
    <lineage>
        <taxon>Bacteria</taxon>
        <taxon>Pseudomonadati</taxon>
        <taxon>Campylobacterota</taxon>
        <taxon>Epsilonproteobacteria</taxon>
        <taxon>Campylobacterales</taxon>
        <taxon>Sulfurimonadaceae</taxon>
        <taxon>Sulfurimonas</taxon>
    </lineage>
</organism>
<reference evidence="9" key="2">
    <citation type="submission" date="2021-04" db="EMBL/GenBank/DDBJ databases">
        <title>Isolation and characterization of a novel species of the genus Sulfurimonas.</title>
        <authorList>
            <person name="Fukui M."/>
        </authorList>
    </citation>
    <scope>NUCLEOTIDE SEQUENCE</scope>
    <source>
        <strain evidence="9">H1576</strain>
    </source>
</reference>
<keyword evidence="6" id="KW-0411">Iron-sulfur</keyword>
<evidence type="ECO:0000256" key="6">
    <source>
        <dbReference type="ARBA" id="ARBA00023014"/>
    </source>
</evidence>
<gene>
    <name evidence="9" type="ORF">GJV85_11675</name>
</gene>
<keyword evidence="7" id="KW-0472">Membrane</keyword>
<dbReference type="InterPro" id="IPR017900">
    <property type="entry name" value="4Fe4S_Fe_S_CS"/>
</dbReference>
<keyword evidence="7" id="KW-1133">Transmembrane helix</keyword>
<dbReference type="GO" id="GO:0005886">
    <property type="term" value="C:plasma membrane"/>
    <property type="evidence" value="ECO:0007669"/>
    <property type="project" value="TreeGrafter"/>
</dbReference>
<dbReference type="AlphaFoldDB" id="A0A975GDW6"/>
<dbReference type="Pfam" id="PF12801">
    <property type="entry name" value="Fer4_5"/>
    <property type="match status" value="2"/>
</dbReference>
<keyword evidence="3" id="KW-0479">Metal-binding</keyword>
<dbReference type="KEGG" id="saqt:GJV85_11675"/>
<dbReference type="InterPro" id="IPR017896">
    <property type="entry name" value="4Fe4S_Fe-S-bd"/>
</dbReference>
<dbReference type="Pfam" id="PF13237">
    <property type="entry name" value="Fer4_10"/>
    <property type="match status" value="1"/>
</dbReference>
<dbReference type="RefSeq" id="WP_207561555.1">
    <property type="nucleotide sequence ID" value="NZ_CP046072.1"/>
</dbReference>
<dbReference type="InterPro" id="IPR051684">
    <property type="entry name" value="Electron_Trans/Redox"/>
</dbReference>
<sequence>MDKLLTLTVLRRISQLFFFVILVYGSLFMTTFYSEDKLTGALPSLSCAYDQDGGDYCVLIPLQHQMDHRVAGVIDGTSSAMAGLMGTAITLATFFILIVVLNKAFCGWTCPLGFFQEVISMIGTKLKIKQVNSLSFEVVKKTRVIKWFIFIFFIFIFPVLTGLGFLGHEFGDAFCRICPSRILTTLAVGDASQIVVDNASAGYMTFSIFADLLFGLMIALALFIKQPFCRICPMLPMQAVFKKFGLLRLVKNGSSKCDTCSSCVSACPMDIYEIQAPVVNQNITFTDCTLCGKCVEFCPHDDIMAFKFAPMPVFSSSKPYFKKRVKIDKWWKK</sequence>
<proteinExistence type="predicted"/>
<dbReference type="PANTHER" id="PTHR30176:SF3">
    <property type="entry name" value="FERREDOXIN-TYPE PROTEIN NAPH"/>
    <property type="match status" value="1"/>
</dbReference>
<feature type="transmembrane region" description="Helical" evidence="7">
    <location>
        <begin position="203"/>
        <end position="224"/>
    </location>
</feature>
<feature type="domain" description="4Fe-4S ferredoxin-type" evidence="8">
    <location>
        <begin position="279"/>
        <end position="309"/>
    </location>
</feature>
<dbReference type="Gene3D" id="3.30.70.3270">
    <property type="match status" value="1"/>
</dbReference>
<accession>A0A975GDW6</accession>
<dbReference type="EMBL" id="CP046072">
    <property type="protein sequence ID" value="QSZ42744.1"/>
    <property type="molecule type" value="Genomic_DNA"/>
</dbReference>
<feature type="transmembrane region" description="Helical" evidence="7">
    <location>
        <begin position="80"/>
        <end position="101"/>
    </location>
</feature>
<protein>
    <submittedName>
        <fullName evidence="9">4Fe-4S binding protein</fullName>
    </submittedName>
</protein>
<reference evidence="9" key="1">
    <citation type="submission" date="2019-11" db="EMBL/GenBank/DDBJ databases">
        <authorList>
            <person name="Kojima H."/>
        </authorList>
    </citation>
    <scope>NUCLEOTIDE SEQUENCE</scope>
    <source>
        <strain evidence="9">H1576</strain>
    </source>
</reference>
<dbReference type="PANTHER" id="PTHR30176">
    <property type="entry name" value="FERREDOXIN-TYPE PROTEIN NAPH"/>
    <property type="match status" value="1"/>
</dbReference>
<evidence type="ECO:0000256" key="7">
    <source>
        <dbReference type="SAM" id="Phobius"/>
    </source>
</evidence>
<evidence type="ECO:0000256" key="2">
    <source>
        <dbReference type="ARBA" id="ARBA00022485"/>
    </source>
</evidence>
<dbReference type="Proteomes" id="UP000671852">
    <property type="component" value="Chromosome"/>
</dbReference>
<evidence type="ECO:0000256" key="4">
    <source>
        <dbReference type="ARBA" id="ARBA00022982"/>
    </source>
</evidence>
<evidence type="ECO:0000256" key="1">
    <source>
        <dbReference type="ARBA" id="ARBA00022448"/>
    </source>
</evidence>
<keyword evidence="2" id="KW-0004">4Fe-4S</keyword>
<dbReference type="PROSITE" id="PS00198">
    <property type="entry name" value="4FE4S_FER_1"/>
    <property type="match status" value="1"/>
</dbReference>
<evidence type="ECO:0000256" key="5">
    <source>
        <dbReference type="ARBA" id="ARBA00023004"/>
    </source>
</evidence>